<dbReference type="CDD" id="cd00093">
    <property type="entry name" value="HTH_XRE"/>
    <property type="match status" value="1"/>
</dbReference>
<protein>
    <submittedName>
        <fullName evidence="2">Helix-turn-helix domain-containing protein</fullName>
    </submittedName>
</protein>
<organism evidence="2 3">
    <name type="scientific">Shewanella eurypsychrophilus</name>
    <dbReference type="NCBI Taxonomy" id="2593656"/>
    <lineage>
        <taxon>Bacteria</taxon>
        <taxon>Pseudomonadati</taxon>
        <taxon>Pseudomonadota</taxon>
        <taxon>Gammaproteobacteria</taxon>
        <taxon>Alteromonadales</taxon>
        <taxon>Shewanellaceae</taxon>
        <taxon>Shewanella</taxon>
    </lineage>
</organism>
<dbReference type="Proteomes" id="UP000316416">
    <property type="component" value="Chromosome"/>
</dbReference>
<accession>A0ABX6V8K4</accession>
<dbReference type="InterPro" id="IPR010982">
    <property type="entry name" value="Lambda_DNA-bd_dom_sf"/>
</dbReference>
<proteinExistence type="predicted"/>
<dbReference type="SUPFAM" id="SSF47413">
    <property type="entry name" value="lambda repressor-like DNA-binding domains"/>
    <property type="match status" value="1"/>
</dbReference>
<evidence type="ECO:0000313" key="3">
    <source>
        <dbReference type="Proteomes" id="UP000316416"/>
    </source>
</evidence>
<gene>
    <name evidence="2" type="ORF">FM038_017315</name>
</gene>
<reference evidence="2" key="1">
    <citation type="submission" date="2021-07" db="EMBL/GenBank/DDBJ databases">
        <title>Shewanella sp. YLB-07 whole genome sequence.</title>
        <authorList>
            <person name="Yu L."/>
        </authorList>
    </citation>
    <scope>NUCLEOTIDE SEQUENCE</scope>
    <source>
        <strain evidence="2">YLB-08</strain>
    </source>
</reference>
<dbReference type="EMBL" id="CP045503">
    <property type="protein sequence ID" value="QPG58980.2"/>
    <property type="molecule type" value="Genomic_DNA"/>
</dbReference>
<feature type="domain" description="HTH cro/C1-type" evidence="1">
    <location>
        <begin position="8"/>
        <end position="61"/>
    </location>
</feature>
<evidence type="ECO:0000313" key="2">
    <source>
        <dbReference type="EMBL" id="QPG58980.2"/>
    </source>
</evidence>
<evidence type="ECO:0000259" key="1">
    <source>
        <dbReference type="PROSITE" id="PS50943"/>
    </source>
</evidence>
<sequence length="137" mass="15641">MDTFFQRLKSERQKLGLNQPDFAGKCGVTKLTQSNYETGKRKPDVEYLALAQMIGCDTQFVITGKRSFTADFDFHLQEKAIDLVAKYVHRSGRKLAHPEMFYPVAMEIYQIFKQAKEENKEVDPVELGAKVISLFAA</sequence>
<keyword evidence="3" id="KW-1185">Reference proteome</keyword>
<dbReference type="InterPro" id="IPR001387">
    <property type="entry name" value="Cro/C1-type_HTH"/>
</dbReference>
<dbReference type="PROSITE" id="PS50943">
    <property type="entry name" value="HTH_CROC1"/>
    <property type="match status" value="1"/>
</dbReference>
<dbReference type="Gene3D" id="1.10.260.40">
    <property type="entry name" value="lambda repressor-like DNA-binding domains"/>
    <property type="match status" value="1"/>
</dbReference>
<dbReference type="RefSeq" id="WP_223292889.1">
    <property type="nucleotide sequence ID" value="NZ_CP045503.2"/>
</dbReference>
<dbReference type="Pfam" id="PF01381">
    <property type="entry name" value="HTH_3"/>
    <property type="match status" value="1"/>
</dbReference>
<name>A0ABX6V8K4_9GAMM</name>
<dbReference type="SMART" id="SM00530">
    <property type="entry name" value="HTH_XRE"/>
    <property type="match status" value="1"/>
</dbReference>